<dbReference type="InterPro" id="IPR029063">
    <property type="entry name" value="SAM-dependent_MTases_sf"/>
</dbReference>
<dbReference type="CDD" id="cd02440">
    <property type="entry name" value="AdoMet_MTases"/>
    <property type="match status" value="1"/>
</dbReference>
<reference evidence="4" key="1">
    <citation type="submission" date="2023-07" db="EMBL/GenBank/DDBJ databases">
        <title>30 novel species of actinomycetes from the DSMZ collection.</title>
        <authorList>
            <person name="Nouioui I."/>
        </authorList>
    </citation>
    <scope>NUCLEOTIDE SEQUENCE [LARGE SCALE GENOMIC DNA]</scope>
    <source>
        <strain evidence="4">DSM 44399</strain>
    </source>
</reference>
<feature type="compositionally biased region" description="Basic and acidic residues" evidence="1">
    <location>
        <begin position="1"/>
        <end position="16"/>
    </location>
</feature>
<sequence length="289" mass="31340">MTSEPVAHHDHHHADGPGEDPDAAAAMAELLELDGEVLHDYLAGITSWIAEQSDAAPRRILDLGAGTGTGTIALARQFSDAEVIALDNSAALLSRLQGKVADLELDSRVSWLQVDLDAEWPTLAEVDLAWACTSMHHLADGGRVLADVFATLRPGGLLVVLELDSPPRFLPDDVGSGLEARCQDAVSQLNAEVMPLLGLDWGPQLEQAGFDVVTRRRFDIDLRPPLPEAIGRYARAYLQRIRSAMHDRLEPADLRALDSLLAPDGPDSLLVRTDLVVRGTRTAWLGRRP</sequence>
<dbReference type="Pfam" id="PF13649">
    <property type="entry name" value="Methyltransf_25"/>
    <property type="match status" value="1"/>
</dbReference>
<accession>A0ABU2JB10</accession>
<evidence type="ECO:0000313" key="4">
    <source>
        <dbReference type="Proteomes" id="UP001183176"/>
    </source>
</evidence>
<protein>
    <submittedName>
        <fullName evidence="3">Class I SAM-dependent methyltransferase</fullName>
        <ecNumber evidence="3">2.1.-.-</ecNumber>
    </submittedName>
</protein>
<dbReference type="InterPro" id="IPR041698">
    <property type="entry name" value="Methyltransf_25"/>
</dbReference>
<keyword evidence="3" id="KW-0489">Methyltransferase</keyword>
<evidence type="ECO:0000256" key="1">
    <source>
        <dbReference type="SAM" id="MobiDB-lite"/>
    </source>
</evidence>
<dbReference type="EMBL" id="JAVREH010000014">
    <property type="protein sequence ID" value="MDT0262166.1"/>
    <property type="molecule type" value="Genomic_DNA"/>
</dbReference>
<evidence type="ECO:0000313" key="3">
    <source>
        <dbReference type="EMBL" id="MDT0262166.1"/>
    </source>
</evidence>
<dbReference type="Proteomes" id="UP001183176">
    <property type="component" value="Unassembled WGS sequence"/>
</dbReference>
<keyword evidence="3" id="KW-0808">Transferase</keyword>
<gene>
    <name evidence="3" type="ORF">RM423_12260</name>
</gene>
<proteinExistence type="predicted"/>
<keyword evidence="4" id="KW-1185">Reference proteome</keyword>
<dbReference type="SUPFAM" id="SSF53335">
    <property type="entry name" value="S-adenosyl-L-methionine-dependent methyltransferases"/>
    <property type="match status" value="1"/>
</dbReference>
<feature type="domain" description="Methyltransferase" evidence="2">
    <location>
        <begin position="60"/>
        <end position="156"/>
    </location>
</feature>
<dbReference type="Gene3D" id="3.40.50.150">
    <property type="entry name" value="Vaccinia Virus protein VP39"/>
    <property type="match status" value="1"/>
</dbReference>
<dbReference type="EC" id="2.1.-.-" evidence="3"/>
<dbReference type="RefSeq" id="WP_311423316.1">
    <property type="nucleotide sequence ID" value="NZ_JAVREH010000014.1"/>
</dbReference>
<dbReference type="GO" id="GO:0008168">
    <property type="term" value="F:methyltransferase activity"/>
    <property type="evidence" value="ECO:0007669"/>
    <property type="project" value="UniProtKB-KW"/>
</dbReference>
<dbReference type="GO" id="GO:0032259">
    <property type="term" value="P:methylation"/>
    <property type="evidence" value="ECO:0007669"/>
    <property type="project" value="UniProtKB-KW"/>
</dbReference>
<name>A0ABU2JB10_9ACTN</name>
<comment type="caution">
    <text evidence="3">The sequence shown here is derived from an EMBL/GenBank/DDBJ whole genome shotgun (WGS) entry which is preliminary data.</text>
</comment>
<feature type="region of interest" description="Disordered" evidence="1">
    <location>
        <begin position="1"/>
        <end position="22"/>
    </location>
</feature>
<dbReference type="PANTHER" id="PTHR43591">
    <property type="entry name" value="METHYLTRANSFERASE"/>
    <property type="match status" value="1"/>
</dbReference>
<organism evidence="3 4">
    <name type="scientific">Jatrophihabitans lederbergiae</name>
    <dbReference type="NCBI Taxonomy" id="3075547"/>
    <lineage>
        <taxon>Bacteria</taxon>
        <taxon>Bacillati</taxon>
        <taxon>Actinomycetota</taxon>
        <taxon>Actinomycetes</taxon>
        <taxon>Jatrophihabitantales</taxon>
        <taxon>Jatrophihabitantaceae</taxon>
        <taxon>Jatrophihabitans</taxon>
    </lineage>
</organism>
<dbReference type="PANTHER" id="PTHR43591:SF24">
    <property type="entry name" value="2-METHOXY-6-POLYPRENYL-1,4-BENZOQUINOL METHYLASE, MITOCHONDRIAL"/>
    <property type="match status" value="1"/>
</dbReference>
<evidence type="ECO:0000259" key="2">
    <source>
        <dbReference type="Pfam" id="PF13649"/>
    </source>
</evidence>